<dbReference type="EMBL" id="KV875095">
    <property type="protein sequence ID" value="OIW32055.1"/>
    <property type="molecule type" value="Genomic_DNA"/>
</dbReference>
<name>A0A1J7IWF7_9PEZI</name>
<dbReference type="AlphaFoldDB" id="A0A1J7IWF7"/>
<organism evidence="1 2">
    <name type="scientific">Coniochaeta ligniaria NRRL 30616</name>
    <dbReference type="NCBI Taxonomy" id="1408157"/>
    <lineage>
        <taxon>Eukaryota</taxon>
        <taxon>Fungi</taxon>
        <taxon>Dikarya</taxon>
        <taxon>Ascomycota</taxon>
        <taxon>Pezizomycotina</taxon>
        <taxon>Sordariomycetes</taxon>
        <taxon>Sordariomycetidae</taxon>
        <taxon>Coniochaetales</taxon>
        <taxon>Coniochaetaceae</taxon>
        <taxon>Coniochaeta</taxon>
    </lineage>
</organism>
<evidence type="ECO:0000313" key="1">
    <source>
        <dbReference type="EMBL" id="OIW32055.1"/>
    </source>
</evidence>
<dbReference type="InParanoid" id="A0A1J7IWF7"/>
<accession>A0A1J7IWF7</accession>
<gene>
    <name evidence="1" type="ORF">CONLIGDRAFT_250919</name>
</gene>
<evidence type="ECO:0000313" key="2">
    <source>
        <dbReference type="Proteomes" id="UP000182658"/>
    </source>
</evidence>
<sequence>MAFIRFYERMSWVSLARSRGWFSQHGQTLGLCIRQLLLALRGHTSSLILVLHFGRRLARTQDISHSNEREDRRTGIGNSLREKWLGVRLQLRRRSAYSNDILELNRARSL</sequence>
<proteinExistence type="predicted"/>
<protein>
    <submittedName>
        <fullName evidence="1">Uncharacterized protein</fullName>
    </submittedName>
</protein>
<dbReference type="Proteomes" id="UP000182658">
    <property type="component" value="Unassembled WGS sequence"/>
</dbReference>
<keyword evidence="2" id="KW-1185">Reference proteome</keyword>
<reference evidence="1 2" key="1">
    <citation type="submission" date="2016-10" db="EMBL/GenBank/DDBJ databases">
        <title>Draft genome sequence of Coniochaeta ligniaria NRRL30616, a lignocellulolytic fungus for bioabatement of inhibitors in plant biomass hydrolysates.</title>
        <authorList>
            <consortium name="DOE Joint Genome Institute"/>
            <person name="Jimenez D.J."/>
            <person name="Hector R.E."/>
            <person name="Riley R."/>
            <person name="Sun H."/>
            <person name="Grigoriev I.V."/>
            <person name="Van Elsas J.D."/>
            <person name="Nichols N.N."/>
        </authorList>
    </citation>
    <scope>NUCLEOTIDE SEQUENCE [LARGE SCALE GENOMIC DNA]</scope>
    <source>
        <strain evidence="1 2">NRRL 30616</strain>
    </source>
</reference>